<reference evidence="6 7" key="1">
    <citation type="submission" date="2018-11" db="EMBL/GenBank/DDBJ databases">
        <title>The Potential of Streptomyces as Biocontrol Agents against the Tomato grey mould, Botrytis cinerea (Gray mold) Frontiers in Microbiology.</title>
        <authorList>
            <person name="Li D."/>
        </authorList>
    </citation>
    <scope>NUCLEOTIDE SEQUENCE [LARGE SCALE GENOMIC DNA]</scope>
    <source>
        <strain evidence="6 7">NEAU-LD23</strain>
    </source>
</reference>
<evidence type="ECO:0000259" key="4">
    <source>
        <dbReference type="Pfam" id="PF25023"/>
    </source>
</evidence>
<dbReference type="NCBIfam" id="TIGR03696">
    <property type="entry name" value="Rhs_assc_core"/>
    <property type="match status" value="1"/>
</dbReference>
<dbReference type="Gene3D" id="2.180.10.10">
    <property type="entry name" value="RHS repeat-associated core"/>
    <property type="match status" value="3"/>
</dbReference>
<dbReference type="SUPFAM" id="SSF63829">
    <property type="entry name" value="Calcium-dependent phosphotriesterase"/>
    <property type="match status" value="1"/>
</dbReference>
<dbReference type="PANTHER" id="PTHR32305:SF15">
    <property type="entry name" value="PROTEIN RHSA-RELATED"/>
    <property type="match status" value="1"/>
</dbReference>
<feature type="domain" description="DUF6531" evidence="3">
    <location>
        <begin position="387"/>
        <end position="457"/>
    </location>
</feature>
<accession>A0A3M8T2C9</accession>
<dbReference type="Pfam" id="PF25547">
    <property type="entry name" value="WXG100_2"/>
    <property type="match status" value="1"/>
</dbReference>
<evidence type="ECO:0000313" key="7">
    <source>
        <dbReference type="Proteomes" id="UP000275401"/>
    </source>
</evidence>
<evidence type="ECO:0000259" key="5">
    <source>
        <dbReference type="Pfam" id="PF25547"/>
    </source>
</evidence>
<keyword evidence="7" id="KW-1185">Reference proteome</keyword>
<dbReference type="Pfam" id="PF25023">
    <property type="entry name" value="TEN_YD-shell"/>
    <property type="match status" value="2"/>
</dbReference>
<feature type="region of interest" description="Disordered" evidence="2">
    <location>
        <begin position="340"/>
        <end position="383"/>
    </location>
</feature>
<keyword evidence="1" id="KW-0677">Repeat</keyword>
<evidence type="ECO:0000313" key="6">
    <source>
        <dbReference type="EMBL" id="RNF87767.1"/>
    </source>
</evidence>
<dbReference type="InterPro" id="IPR057746">
    <property type="entry name" value="CpnT-like_N"/>
</dbReference>
<dbReference type="InterPro" id="IPR056823">
    <property type="entry name" value="TEN-like_YD-shell"/>
</dbReference>
<dbReference type="InterPro" id="IPR031325">
    <property type="entry name" value="RHS_repeat"/>
</dbReference>
<feature type="region of interest" description="Disordered" evidence="2">
    <location>
        <begin position="221"/>
        <end position="242"/>
    </location>
</feature>
<name>A0A3M8T2C9_9ACTN</name>
<feature type="compositionally biased region" description="Basic and acidic residues" evidence="2">
    <location>
        <begin position="364"/>
        <end position="374"/>
    </location>
</feature>
<comment type="caution">
    <text evidence="6">The sequence shown here is derived from an EMBL/GenBank/DDBJ whole genome shotgun (WGS) entry which is preliminary data.</text>
</comment>
<feature type="compositionally biased region" description="Gly residues" evidence="2">
    <location>
        <begin position="228"/>
        <end position="237"/>
    </location>
</feature>
<dbReference type="RefSeq" id="WP_123107384.1">
    <property type="nucleotide sequence ID" value="NZ_RIBZ01000814.1"/>
</dbReference>
<dbReference type="InterPro" id="IPR045351">
    <property type="entry name" value="DUF6531"/>
</dbReference>
<dbReference type="Pfam" id="PF05593">
    <property type="entry name" value="RHS_repeat"/>
    <property type="match status" value="7"/>
</dbReference>
<dbReference type="Proteomes" id="UP000275401">
    <property type="component" value="Unassembled WGS sequence"/>
</dbReference>
<organism evidence="6 7">
    <name type="scientific">Streptomyces botrytidirepellens</name>
    <dbReference type="NCBI Taxonomy" id="2486417"/>
    <lineage>
        <taxon>Bacteria</taxon>
        <taxon>Bacillati</taxon>
        <taxon>Actinomycetota</taxon>
        <taxon>Actinomycetes</taxon>
        <taxon>Kitasatosporales</taxon>
        <taxon>Streptomycetaceae</taxon>
        <taxon>Streptomyces</taxon>
    </lineage>
</organism>
<evidence type="ECO:0000256" key="1">
    <source>
        <dbReference type="ARBA" id="ARBA00022737"/>
    </source>
</evidence>
<feature type="domain" description="Teneurin-like YD-shell" evidence="4">
    <location>
        <begin position="1079"/>
        <end position="1389"/>
    </location>
</feature>
<feature type="domain" description="Teneurin-like YD-shell" evidence="4">
    <location>
        <begin position="576"/>
        <end position="693"/>
    </location>
</feature>
<dbReference type="Pfam" id="PF20148">
    <property type="entry name" value="DUF6531"/>
    <property type="match status" value="1"/>
</dbReference>
<evidence type="ECO:0000259" key="3">
    <source>
        <dbReference type="Pfam" id="PF20148"/>
    </source>
</evidence>
<dbReference type="InterPro" id="IPR006530">
    <property type="entry name" value="YD"/>
</dbReference>
<protein>
    <submittedName>
        <fullName evidence="6">RHS repeat protein</fullName>
    </submittedName>
</protein>
<feature type="domain" description="Outer membrane channel protein CpnT-like N-terminal" evidence="5">
    <location>
        <begin position="18"/>
        <end position="130"/>
    </location>
</feature>
<dbReference type="NCBIfam" id="TIGR01643">
    <property type="entry name" value="YD_repeat_2x"/>
    <property type="match status" value="10"/>
</dbReference>
<evidence type="ECO:0000256" key="2">
    <source>
        <dbReference type="SAM" id="MobiDB-lite"/>
    </source>
</evidence>
<dbReference type="InterPro" id="IPR050708">
    <property type="entry name" value="T6SS_VgrG/RHS"/>
</dbReference>
<dbReference type="EMBL" id="RIBZ01000814">
    <property type="protein sequence ID" value="RNF87767.1"/>
    <property type="molecule type" value="Genomic_DNA"/>
</dbReference>
<proteinExistence type="predicted"/>
<gene>
    <name evidence="6" type="ORF">EEJ42_41875</name>
</gene>
<dbReference type="InterPro" id="IPR022385">
    <property type="entry name" value="Rhs_assc_core"/>
</dbReference>
<dbReference type="PANTHER" id="PTHR32305">
    <property type="match status" value="1"/>
</dbReference>
<sequence length="1568" mass="172188">MAVTVPDWADTLLDVIGVSWPNIDEDAYRDMADSLREFADDLEDDGQLANGHVERLLSSGYGEALDALNLHWGKVKGTHIKDIASAARTIAGALDTAATAVEGMKGAALVQLGYLASEAGIALSLIPVTGGLSALLGAGAIRATQEAVRRLIKECAEEAVGYIVAALTEPAVAALENLAADLVVQVGSTAMGLQDGVDLGQAQQAGKEGFKGGVQGAKEGMHLASADGPGGGGGGKSKGLRIDHSEHDHASTQLSGLSVNFRTKTAGKLSKAKSHHSRTRGRDSIAEAIDPVADKAVGALEKALKTMDDHVTTKLPKAVKQISTDNKHNDIDIGATFHRRDRNNDGWKAPNGGKGGASHVKPNSMRDVKDDPRGKGIPLNKRHCATDPVDMASGEMVMSQTDLSLPGVLPLILCRTHISGYRYGHCFGASWASTLDERLEVIPEGVVWAREDGSLLLYPSLPRDEEEQIWPLEGDRLPLTYVGRTELGDVTYAVTDPRSGLARRFTGNAYHSSELSWLREIEDRNGNAIQISRDQDGLPTTVLHEAGYRVLVTTDAELGRVTALALHTPDGPVRFTSFGYDDRRNLDAITNSSGAPLRFTYDDARRVTSWTDRNDYTYRYVYDAAGRVVETIGPDGALSSRFSYDPANRITRFTDSTGAVTVTRFNGRGQVIAETDPLGHTVHFEWDRWDNLLSRTDQLGNTAHFTWDDNGNLTAVRFPDGRQSTASYNAHHLPEALTGPDGTTWRQTFDERGNRTAIIAPDGTSTRFTHDVTGALATVTYPTGDTERRTNDHAGVTLSVTDALGGTYAVKRDAFGRPVESVDPAGAVTQLEWTPEGWLSRRVTPDGATDSWTWDDEGNCLSYTNALGAVARFDYTRFDRLAARTGADGVRYEFTYDTELRLTEVRNPQGMSWTYTYGPSGLLMSETDFDGRTSTYAYDAMGRLTTRVTPLGQHISMTFDPLGNVLAKDADGVVTHYTYDAGDRLTQAVSPTSAVTLERDAMGRLVSETVDGRTMRYGYDTAGQIISRTTPTGAVTEFAYDAGGNRVRVSTAGHTLDFTHDVLGHELLRTFGPPDAPITLASGWDEIGRLTSQSVSTATRTLRSRTYGYRTDGFLTSRTDELTGRSTRFDLDPVGRPLSVTAENWTESYAYDAAGNQTLAEWPDRARRTESRGERTYEGTRVLTAGKVRYEYDAAGRVVLRQKTRLSRKPDTWRYEWDAEDRLISCTTSDGAIWRYTYDPLGRRTGKHRMADDGRTVLESLHFSWDGSTLAEQTDPATGLTLTWDYEGYQPLAQLERRLDPESAQAEVDSRFFAIVTDLIGAPTELVDESGEIAWRGRSTLWGATSWSRGAAAYTPLRFPGQYDDPETGLHYNYFRHYDPETARYTSPDPLGLGPSPNPVAYVTNPHTRMDPEGLIAKGCTEDGGWWGGLIPANSAKYPESMEINHIPSKAAWRDITEPGIYRAGKPHRKQRVRYGPSIRMTEADHDRLRSTDSDIQALAWQEWQRDLVNQGRITEAMKMDIDDIRHKFPGKYDKHIEDMVASLKDNKPLQDMLARRGWSIDADALLK</sequence>